<dbReference type="PROSITE" id="PS00419">
    <property type="entry name" value="PHOTOSYSTEM_I_PSAAB"/>
    <property type="match status" value="1"/>
</dbReference>
<dbReference type="GO" id="GO:0016491">
    <property type="term" value="F:oxidoreductase activity"/>
    <property type="evidence" value="ECO:0007669"/>
    <property type="project" value="UniProtKB-KW"/>
</dbReference>
<keyword evidence="15" id="KW-0560">Oxidoreductase</keyword>
<evidence type="ECO:0000256" key="20">
    <source>
        <dbReference type="ARBA" id="ARBA00048912"/>
    </source>
</evidence>
<feature type="transmembrane region" description="Helical" evidence="21">
    <location>
        <begin position="384"/>
        <end position="405"/>
    </location>
</feature>
<dbReference type="InterPro" id="IPR020586">
    <property type="entry name" value="PSI_PsaA/B_CS"/>
</dbReference>
<evidence type="ECO:0000256" key="11">
    <source>
        <dbReference type="ARBA" id="ARBA00022842"/>
    </source>
</evidence>
<evidence type="ECO:0000256" key="13">
    <source>
        <dbReference type="ARBA" id="ARBA00022989"/>
    </source>
</evidence>
<keyword evidence="9" id="KW-0479">Metal-binding</keyword>
<geneLocation type="chloroplast" evidence="22"/>
<keyword evidence="17" id="KW-0411">Iron-sulfur</keyword>
<keyword evidence="22" id="KW-0934">Plastid</keyword>
<dbReference type="GO" id="GO:0046872">
    <property type="term" value="F:metal ion binding"/>
    <property type="evidence" value="ECO:0007669"/>
    <property type="project" value="UniProtKB-KW"/>
</dbReference>
<dbReference type="EMBL" id="FJ491249">
    <property type="protein sequence ID" value="ACS34799.1"/>
    <property type="molecule type" value="mRNA"/>
</dbReference>
<dbReference type="Pfam" id="PF00223">
    <property type="entry name" value="PsaA_PsaB"/>
    <property type="match status" value="2"/>
</dbReference>
<evidence type="ECO:0000256" key="10">
    <source>
        <dbReference type="ARBA" id="ARBA00022836"/>
    </source>
</evidence>
<protein>
    <recommendedName>
        <fullName evidence="3">photosystem I</fullName>
        <ecNumber evidence="3">1.97.1.12</ecNumber>
    </recommendedName>
</protein>
<comment type="catalytic activity">
    <reaction evidence="20">
        <text>reduced [plastocyanin] + hnu + oxidized [2Fe-2S]-[ferredoxin] = oxidized [plastocyanin] + reduced [2Fe-2S]-[ferredoxin]</text>
        <dbReference type="Rhea" id="RHEA:30407"/>
        <dbReference type="Rhea" id="RHEA-COMP:10000"/>
        <dbReference type="Rhea" id="RHEA-COMP:10001"/>
        <dbReference type="Rhea" id="RHEA-COMP:10039"/>
        <dbReference type="Rhea" id="RHEA-COMP:10040"/>
        <dbReference type="ChEBI" id="CHEBI:29036"/>
        <dbReference type="ChEBI" id="CHEBI:30212"/>
        <dbReference type="ChEBI" id="CHEBI:33737"/>
        <dbReference type="ChEBI" id="CHEBI:33738"/>
        <dbReference type="ChEBI" id="CHEBI:49552"/>
        <dbReference type="EC" id="1.97.1.12"/>
    </reaction>
</comment>
<keyword evidence="14" id="KW-0157">Chromophore</keyword>
<dbReference type="SUPFAM" id="SSF81558">
    <property type="entry name" value="Photosystem I subunits PsaA/PsaB"/>
    <property type="match status" value="1"/>
</dbReference>
<evidence type="ECO:0000256" key="3">
    <source>
        <dbReference type="ARBA" id="ARBA00013197"/>
    </source>
</evidence>
<feature type="transmembrane region" description="Helical" evidence="21">
    <location>
        <begin position="561"/>
        <end position="579"/>
    </location>
</feature>
<feature type="transmembrane region" description="Helical" evidence="21">
    <location>
        <begin position="425"/>
        <end position="447"/>
    </location>
</feature>
<evidence type="ECO:0000256" key="6">
    <source>
        <dbReference type="ARBA" id="ARBA00022494"/>
    </source>
</evidence>
<reference evidence="22" key="1">
    <citation type="journal article" date="2009" name="Gene">
        <title>Substitutional editing of Heterocapsa triquetra chloroplast transcripts and a folding model for its divergent chloroplast 16S rRNA.</title>
        <authorList>
            <person name="Dang Y."/>
            <person name="Green B.R."/>
        </authorList>
    </citation>
    <scope>NUCLEOTIDE SEQUENCE</scope>
</reference>
<evidence type="ECO:0000256" key="5">
    <source>
        <dbReference type="ARBA" id="ARBA00022485"/>
    </source>
</evidence>
<feature type="transmembrane region" description="Helical" evidence="21">
    <location>
        <begin position="755"/>
        <end position="773"/>
    </location>
</feature>
<keyword evidence="5" id="KW-0004">4Fe-4S</keyword>
<dbReference type="GO" id="GO:0009522">
    <property type="term" value="C:photosystem I"/>
    <property type="evidence" value="ECO:0007669"/>
    <property type="project" value="UniProtKB-KW"/>
</dbReference>
<keyword evidence="6" id="KW-0148">Chlorophyll</keyword>
<keyword evidence="22" id="KW-0150">Chloroplast</keyword>
<dbReference type="GO" id="GO:0009535">
    <property type="term" value="C:chloroplast thylakoid membrane"/>
    <property type="evidence" value="ECO:0007669"/>
    <property type="project" value="UniProtKB-SubCell"/>
</dbReference>
<dbReference type="PANTHER" id="PTHR30128:SF19">
    <property type="entry name" value="PHOTOSYSTEM I P700 CHLOROPHYLL A APOPROTEIN A1-RELATED"/>
    <property type="match status" value="1"/>
</dbReference>
<accession>C6G425</accession>
<evidence type="ECO:0000256" key="19">
    <source>
        <dbReference type="ARBA" id="ARBA00026002"/>
    </source>
</evidence>
<feature type="transmembrane region" description="Helical" evidence="21">
    <location>
        <begin position="150"/>
        <end position="168"/>
    </location>
</feature>
<feature type="transmembrane region" description="Helical" evidence="21">
    <location>
        <begin position="467"/>
        <end position="486"/>
    </location>
</feature>
<dbReference type="GO" id="GO:0051539">
    <property type="term" value="F:4 iron, 4 sulfur cluster binding"/>
    <property type="evidence" value="ECO:0007669"/>
    <property type="project" value="UniProtKB-KW"/>
</dbReference>
<keyword evidence="4" id="KW-0813">Transport</keyword>
<keyword evidence="13 21" id="KW-1133">Transmembrane helix</keyword>
<evidence type="ECO:0000256" key="14">
    <source>
        <dbReference type="ARBA" id="ARBA00022991"/>
    </source>
</evidence>
<evidence type="ECO:0000256" key="9">
    <source>
        <dbReference type="ARBA" id="ARBA00022723"/>
    </source>
</evidence>
<keyword evidence="8 21" id="KW-0812">Transmembrane</keyword>
<proteinExistence type="evidence at transcript level"/>
<feature type="transmembrane region" description="Helical" evidence="21">
    <location>
        <begin position="620"/>
        <end position="640"/>
    </location>
</feature>
<dbReference type="InterPro" id="IPR036408">
    <property type="entry name" value="PSI_PsaA/B_sf"/>
</dbReference>
<dbReference type="Gene3D" id="1.20.1130.10">
    <property type="entry name" value="Photosystem I PsaA/PsaB"/>
    <property type="match status" value="1"/>
</dbReference>
<evidence type="ECO:0000256" key="12">
    <source>
        <dbReference type="ARBA" id="ARBA00022982"/>
    </source>
</evidence>
<evidence type="ECO:0000256" key="21">
    <source>
        <dbReference type="SAM" id="Phobius"/>
    </source>
</evidence>
<keyword evidence="7" id="KW-0602">Photosynthesis</keyword>
<feature type="transmembrane region" description="Helical" evidence="21">
    <location>
        <begin position="62"/>
        <end position="81"/>
    </location>
</feature>
<keyword evidence="16" id="KW-0408">Iron</keyword>
<evidence type="ECO:0000256" key="2">
    <source>
        <dbReference type="ARBA" id="ARBA00010598"/>
    </source>
</evidence>
<comment type="subunit">
    <text evidence="19">The PsaA/B heterodimer binds the P700 chlorophyll special pair and subsequent electron acceptors. PSI consists of a core antenna complex that captures photons, and an electron transfer chain that converts photonic excitation into a charge separation. The eukaryotic PSI reaction center is composed of at least 11 subunits.</text>
</comment>
<dbReference type="InterPro" id="IPR001280">
    <property type="entry name" value="PSI_PsaA/B"/>
</dbReference>
<evidence type="ECO:0000313" key="22">
    <source>
        <dbReference type="EMBL" id="ACS34799.1"/>
    </source>
</evidence>
<evidence type="ECO:0000256" key="1">
    <source>
        <dbReference type="ARBA" id="ARBA00004454"/>
    </source>
</evidence>
<feature type="transmembrane region" description="Helical" evidence="21">
    <location>
        <begin position="237"/>
        <end position="257"/>
    </location>
</feature>
<dbReference type="AlphaFoldDB" id="C6G425"/>
<comment type="subcellular location">
    <subcellularLocation>
        <location evidence="1">Plastid</location>
        <location evidence="1">Chloroplast thylakoid membrane</location>
        <topology evidence="1">Multi-pass membrane protein</topology>
    </subcellularLocation>
</comment>
<evidence type="ECO:0000256" key="7">
    <source>
        <dbReference type="ARBA" id="ARBA00022531"/>
    </source>
</evidence>
<evidence type="ECO:0000256" key="15">
    <source>
        <dbReference type="ARBA" id="ARBA00023002"/>
    </source>
</evidence>
<organism evidence="22">
    <name type="scientific">Kryptoperidinium triquetrum</name>
    <name type="common">Dinoflagellate</name>
    <name type="synonym">Heterocapsa triquetra</name>
    <dbReference type="NCBI Taxonomy" id="66468"/>
    <lineage>
        <taxon>Eukaryota</taxon>
        <taxon>Sar</taxon>
        <taxon>Alveolata</taxon>
        <taxon>Dinophyceae</taxon>
        <taxon>Peridiniales</taxon>
        <taxon>Kryptoperidiniaceae</taxon>
        <taxon>Kryptoperidinium</taxon>
    </lineage>
</organism>
<evidence type="ECO:0000256" key="4">
    <source>
        <dbReference type="ARBA" id="ARBA00022448"/>
    </source>
</evidence>
<dbReference type="PANTHER" id="PTHR30128">
    <property type="entry name" value="OUTER MEMBRANE PROTEIN, OMPA-RELATED"/>
    <property type="match status" value="1"/>
</dbReference>
<keyword evidence="11" id="KW-0460">Magnesium</keyword>
<dbReference type="EC" id="1.97.1.12" evidence="3"/>
<evidence type="ECO:0000256" key="16">
    <source>
        <dbReference type="ARBA" id="ARBA00023004"/>
    </source>
</evidence>
<dbReference type="GO" id="GO:0015979">
    <property type="term" value="P:photosynthesis"/>
    <property type="evidence" value="ECO:0007669"/>
    <property type="project" value="UniProtKB-KW"/>
</dbReference>
<keyword evidence="12" id="KW-0249">Electron transport</keyword>
<keyword evidence="18 21" id="KW-0472">Membrane</keyword>
<feature type="transmembrane region" description="Helical" evidence="21">
    <location>
        <begin position="689"/>
        <end position="711"/>
    </location>
</feature>
<dbReference type="SMR" id="C6G425"/>
<comment type="similarity">
    <text evidence="2">Belongs to the PsaA/PsaB family.</text>
</comment>
<name>C6G425_KRYTR</name>
<evidence type="ECO:0000256" key="8">
    <source>
        <dbReference type="ARBA" id="ARBA00022692"/>
    </source>
</evidence>
<dbReference type="GO" id="GO:0016168">
    <property type="term" value="F:chlorophyll binding"/>
    <property type="evidence" value="ECO:0007669"/>
    <property type="project" value="UniProtKB-KW"/>
</dbReference>
<dbReference type="PIRSF" id="PIRSF002905">
    <property type="entry name" value="PSI_A"/>
    <property type="match status" value="1"/>
</dbReference>
<evidence type="ECO:0000256" key="18">
    <source>
        <dbReference type="ARBA" id="ARBA00023136"/>
    </source>
</evidence>
<dbReference type="PRINTS" id="PR00257">
    <property type="entry name" value="PHOTSYSPSAAB"/>
</dbReference>
<evidence type="ECO:0000256" key="17">
    <source>
        <dbReference type="ARBA" id="ARBA00023014"/>
    </source>
</evidence>
<keyword evidence="10" id="KW-0603">Photosystem I</keyword>
<gene>
    <name evidence="22" type="primary">psaB</name>
</gene>
<sequence length="776" mass="86144">MSLLDGRILGFTTHSDSFVSKRQSNGAATGRFFQVIGNIHDIESYYGIHGSQVNLQIFLSHFGHLAIIFLWAAGNLFHIGWNGNYELWILNPISTMPIAHGIWDPHFGAQGEAVWGGVSATSGGSEAVVVSYSGIYNWLYAVGFTSVYEIYNFVIVLELLAVAALLLGKTHLIYNEELIQWLGTNKPYYRVGSDNEEVVSLYKKLALDMKVYPMFIWPFRIFLAAFDASGLRLNFHIGALIGFTSLAWAGHLIHVAIPASRGIYHTISPVGDSTFAEPSLKALYPFYSGNWAYYAQDIDKDNHIFGSTVGAGKAILTFLGGVKSDTASLYLTDIAHHHLAIGVLFIWAAHLYSSLYKGFGHRIRDILVSANSGMMIRSMNSYHLQLALACAGVSVITSVVGQHIYSLAPYPYLAYDYVTTVALYLHHSWIASLLMMAAFAHAGIFLVRDYTVNPKTTTGEDIIGRVLAHKAAIISHLSWVSLWLGFHTLGVYIHNDTVTAFGEPQNSILIEPIFAQIIQSASGKTLYGTTLFSVVNPSSGWVQSVNKSFGSLLLPIGPGDLLAHHAIALGLHVTVLILMKGALDARGSKLMPDKIHFGYGFACDGPGRGGTCDISAWDSFYLAMFWMLNTNAWTIFYFHWKELTLWQNITFQFDESSNYLNGWFRDYLWFNSGSLIRGYDALGANDLSVWAWIFLAAHLCWATGFMFLISWRGYWQELIDIILYMHLKTPILYDIWNAGVYTPVALSIVQARFIGLVHFAVGFIITYAAFIVGSTT</sequence>